<dbReference type="CDD" id="cd06171">
    <property type="entry name" value="Sigma70_r4"/>
    <property type="match status" value="1"/>
</dbReference>
<keyword evidence="4" id="KW-0238">DNA-binding</keyword>
<keyword evidence="9" id="KW-1185">Reference proteome</keyword>
<dbReference type="GO" id="GO:0006352">
    <property type="term" value="P:DNA-templated transcription initiation"/>
    <property type="evidence" value="ECO:0007669"/>
    <property type="project" value="InterPro"/>
</dbReference>
<dbReference type="InterPro" id="IPR013325">
    <property type="entry name" value="RNA_pol_sigma_r2"/>
</dbReference>
<keyword evidence="2" id="KW-0805">Transcription regulation</keyword>
<accession>A0AA37SP78</accession>
<name>A0AA37SP78_9BACT</name>
<evidence type="ECO:0000256" key="5">
    <source>
        <dbReference type="ARBA" id="ARBA00023163"/>
    </source>
</evidence>
<evidence type="ECO:0000256" key="3">
    <source>
        <dbReference type="ARBA" id="ARBA00023082"/>
    </source>
</evidence>
<comment type="similarity">
    <text evidence="1">Belongs to the sigma-70 factor family. ECF subfamily.</text>
</comment>
<dbReference type="Pfam" id="PF04542">
    <property type="entry name" value="Sigma70_r2"/>
    <property type="match status" value="1"/>
</dbReference>
<dbReference type="InterPro" id="IPR007627">
    <property type="entry name" value="RNA_pol_sigma70_r2"/>
</dbReference>
<dbReference type="GO" id="GO:0003677">
    <property type="term" value="F:DNA binding"/>
    <property type="evidence" value="ECO:0007669"/>
    <property type="project" value="UniProtKB-KW"/>
</dbReference>
<keyword evidence="5" id="KW-0804">Transcription</keyword>
<dbReference type="InterPro" id="IPR013324">
    <property type="entry name" value="RNA_pol_sigma_r3/r4-like"/>
</dbReference>
<sequence>MMNVQQLEDRDLILQYLDGNDKAFEVLLTRHKQKIYTSIYLFVKDHELADDIFQDVFIKIIDTLRKGKYNHEGKFLQWALRISYNMCVDHFRRSKRRSKVSASETFDIFDVLESPDENMEDAMIKSQAYGKIKALVDQLPPEQKEVVILRHYADMSFKEIAALTSVSINTALGRMRYALINMRKLIGDKEVVFQ</sequence>
<dbReference type="SUPFAM" id="SSF88946">
    <property type="entry name" value="Sigma2 domain of RNA polymerase sigma factors"/>
    <property type="match status" value="1"/>
</dbReference>
<comment type="caution">
    <text evidence="8">The sequence shown here is derived from an EMBL/GenBank/DDBJ whole genome shotgun (WGS) entry which is preliminary data.</text>
</comment>
<keyword evidence="3" id="KW-0731">Sigma factor</keyword>
<reference evidence="8" key="1">
    <citation type="journal article" date="2014" name="Int. J. Syst. Evol. Microbiol.">
        <title>Complete genome sequence of Corynebacterium casei LMG S-19264T (=DSM 44701T), isolated from a smear-ripened cheese.</title>
        <authorList>
            <consortium name="US DOE Joint Genome Institute (JGI-PGF)"/>
            <person name="Walter F."/>
            <person name="Albersmeier A."/>
            <person name="Kalinowski J."/>
            <person name="Ruckert C."/>
        </authorList>
    </citation>
    <scope>NUCLEOTIDE SEQUENCE</scope>
    <source>
        <strain evidence="8">NBRC 108769</strain>
    </source>
</reference>
<protein>
    <submittedName>
        <fullName evidence="8">RNA polymerase subunit sigma-24</fullName>
    </submittedName>
</protein>
<dbReference type="PANTHER" id="PTHR43133:SF8">
    <property type="entry name" value="RNA POLYMERASE SIGMA FACTOR HI_1459-RELATED"/>
    <property type="match status" value="1"/>
</dbReference>
<evidence type="ECO:0000256" key="4">
    <source>
        <dbReference type="ARBA" id="ARBA00023125"/>
    </source>
</evidence>
<dbReference type="InterPro" id="IPR014284">
    <property type="entry name" value="RNA_pol_sigma-70_dom"/>
</dbReference>
<evidence type="ECO:0000313" key="9">
    <source>
        <dbReference type="Proteomes" id="UP001156666"/>
    </source>
</evidence>
<dbReference type="EMBL" id="BSOH01000012">
    <property type="protein sequence ID" value="GLR17485.1"/>
    <property type="molecule type" value="Genomic_DNA"/>
</dbReference>
<dbReference type="Pfam" id="PF08281">
    <property type="entry name" value="Sigma70_r4_2"/>
    <property type="match status" value="1"/>
</dbReference>
<evidence type="ECO:0000259" key="7">
    <source>
        <dbReference type="Pfam" id="PF08281"/>
    </source>
</evidence>
<reference evidence="8" key="2">
    <citation type="submission" date="2023-01" db="EMBL/GenBank/DDBJ databases">
        <title>Draft genome sequence of Portibacter lacus strain NBRC 108769.</title>
        <authorList>
            <person name="Sun Q."/>
            <person name="Mori K."/>
        </authorList>
    </citation>
    <scope>NUCLEOTIDE SEQUENCE</scope>
    <source>
        <strain evidence="8">NBRC 108769</strain>
    </source>
</reference>
<gene>
    <name evidence="8" type="ORF">GCM10007940_21000</name>
</gene>
<dbReference type="PANTHER" id="PTHR43133">
    <property type="entry name" value="RNA POLYMERASE ECF-TYPE SIGMA FACTO"/>
    <property type="match status" value="1"/>
</dbReference>
<evidence type="ECO:0000256" key="2">
    <source>
        <dbReference type="ARBA" id="ARBA00023015"/>
    </source>
</evidence>
<dbReference type="SUPFAM" id="SSF88659">
    <property type="entry name" value="Sigma3 and sigma4 domains of RNA polymerase sigma factors"/>
    <property type="match status" value="1"/>
</dbReference>
<organism evidence="8 9">
    <name type="scientific">Portibacter lacus</name>
    <dbReference type="NCBI Taxonomy" id="1099794"/>
    <lineage>
        <taxon>Bacteria</taxon>
        <taxon>Pseudomonadati</taxon>
        <taxon>Bacteroidota</taxon>
        <taxon>Saprospiria</taxon>
        <taxon>Saprospirales</taxon>
        <taxon>Haliscomenobacteraceae</taxon>
        <taxon>Portibacter</taxon>
    </lineage>
</organism>
<evidence type="ECO:0000259" key="6">
    <source>
        <dbReference type="Pfam" id="PF04542"/>
    </source>
</evidence>
<dbReference type="InterPro" id="IPR036388">
    <property type="entry name" value="WH-like_DNA-bd_sf"/>
</dbReference>
<dbReference type="Proteomes" id="UP001156666">
    <property type="component" value="Unassembled WGS sequence"/>
</dbReference>
<dbReference type="InterPro" id="IPR013249">
    <property type="entry name" value="RNA_pol_sigma70_r4_t2"/>
</dbReference>
<dbReference type="InterPro" id="IPR039425">
    <property type="entry name" value="RNA_pol_sigma-70-like"/>
</dbReference>
<dbReference type="NCBIfam" id="TIGR02937">
    <property type="entry name" value="sigma70-ECF"/>
    <property type="match status" value="1"/>
</dbReference>
<dbReference type="AlphaFoldDB" id="A0AA37SP78"/>
<dbReference type="GO" id="GO:0016987">
    <property type="term" value="F:sigma factor activity"/>
    <property type="evidence" value="ECO:0007669"/>
    <property type="project" value="UniProtKB-KW"/>
</dbReference>
<evidence type="ECO:0000256" key="1">
    <source>
        <dbReference type="ARBA" id="ARBA00010641"/>
    </source>
</evidence>
<feature type="domain" description="RNA polymerase sigma factor 70 region 4 type 2" evidence="7">
    <location>
        <begin position="131"/>
        <end position="170"/>
    </location>
</feature>
<evidence type="ECO:0000313" key="8">
    <source>
        <dbReference type="EMBL" id="GLR17485.1"/>
    </source>
</evidence>
<dbReference type="Gene3D" id="1.10.10.10">
    <property type="entry name" value="Winged helix-like DNA-binding domain superfamily/Winged helix DNA-binding domain"/>
    <property type="match status" value="1"/>
</dbReference>
<feature type="domain" description="RNA polymerase sigma-70 region 2" evidence="6">
    <location>
        <begin position="27"/>
        <end position="97"/>
    </location>
</feature>
<proteinExistence type="inferred from homology"/>
<dbReference type="Gene3D" id="1.10.1740.10">
    <property type="match status" value="1"/>
</dbReference>